<feature type="region of interest" description="Disordered" evidence="5">
    <location>
        <begin position="259"/>
        <end position="292"/>
    </location>
</feature>
<evidence type="ECO:0000256" key="4">
    <source>
        <dbReference type="ARBA" id="ARBA00022833"/>
    </source>
</evidence>
<feature type="domain" description="Kri1-like C-terminal" evidence="6">
    <location>
        <begin position="423"/>
        <end position="499"/>
    </location>
</feature>
<accession>A0A976QRT3</accession>
<evidence type="ECO:0000256" key="5">
    <source>
        <dbReference type="SAM" id="MobiDB-lite"/>
    </source>
</evidence>
<evidence type="ECO:0000313" key="7">
    <source>
        <dbReference type="EMBL" id="UKJ89744.2"/>
    </source>
</evidence>
<feature type="region of interest" description="Disordered" evidence="5">
    <location>
        <begin position="474"/>
        <end position="509"/>
    </location>
</feature>
<sequence length="544" mass="64279">MARKSKNKLNKKHEGDDESELNNGNHVDEDEEEDGYDTTEESEDDSALFLTEKVEDNIFKTLLKIKNKDPEIYNHDHKFFNDSDFEVEEDVKDKGPEKPLTYSDMLRETLLNEGAEAFEDEDEIPQKGLTYNDEQSQLKKEFLEASKALDDEEFLTKSEAVDEIPEFKPSLHQTKPLRESELISRYWSTEETLDENEQFLKDYILNQRWREDRLENFKVDHSLEKIDEYDEEHLEKADEFEYKYNYRFEEHDGSKIIGYPRNIEDSARKPDERRKLKREEKKRRKQEEKVRRDEKIKRLKNIRKTAYEKMQQIASTAGVPVNPDAIDLDAPFDTEQHERDMKKIIGLGYDKDELDDMDSEEDPELWWMCDECNKGIPAGQLHYDCKSCENYTLCEKCISQASHEHKDFSSKKVPIVCSPPDEMEESFDLDYEDYIADMPVKFKYRKVDPVPCDLNTVLEKSDKELNQMMPLRNLIGYDAPGQPKQQTDGIKKKSRHKNKGNKFEVMSPNKTKKYMKSMTSYNVNRDRLAAFGLEKRKFNKKKPD</sequence>
<dbReference type="Pfam" id="PF05178">
    <property type="entry name" value="Kri1"/>
    <property type="match status" value="1"/>
</dbReference>
<dbReference type="Proteomes" id="UP000244803">
    <property type="component" value="Chromosome 4"/>
</dbReference>
<dbReference type="AlphaFoldDB" id="A0A976QRT3"/>
<name>A0A976QRT3_THEOR</name>
<evidence type="ECO:0000259" key="6">
    <source>
        <dbReference type="Pfam" id="PF12936"/>
    </source>
</evidence>
<keyword evidence="4" id="KW-0862">Zinc</keyword>
<evidence type="ECO:0000256" key="2">
    <source>
        <dbReference type="ARBA" id="ARBA00022723"/>
    </source>
</evidence>
<evidence type="ECO:0000256" key="1">
    <source>
        <dbReference type="ARBA" id="ARBA00007473"/>
    </source>
</evidence>
<dbReference type="InterPro" id="IPR018034">
    <property type="entry name" value="Kri1"/>
</dbReference>
<dbReference type="GO" id="GO:0000447">
    <property type="term" value="P:endonucleolytic cleavage in ITS1 to separate SSU-rRNA from 5.8S rRNA and LSU-rRNA from tricistronic rRNA transcript (SSU-rRNA, 5.8S rRNA, LSU-rRNA)"/>
    <property type="evidence" value="ECO:0007669"/>
    <property type="project" value="TreeGrafter"/>
</dbReference>
<dbReference type="GO" id="GO:0008270">
    <property type="term" value="F:zinc ion binding"/>
    <property type="evidence" value="ECO:0007669"/>
    <property type="project" value="UniProtKB-KW"/>
</dbReference>
<feature type="compositionally biased region" description="Basic residues" evidence="5">
    <location>
        <begin position="1"/>
        <end position="11"/>
    </location>
</feature>
<feature type="compositionally biased region" description="Basic and acidic residues" evidence="5">
    <location>
        <begin position="262"/>
        <end position="292"/>
    </location>
</feature>
<feature type="compositionally biased region" description="Acidic residues" evidence="5">
    <location>
        <begin position="28"/>
        <end position="46"/>
    </location>
</feature>
<dbReference type="PANTHER" id="PTHR14490:SF5">
    <property type="entry name" value="PROTEIN KRI1 HOMOLOG"/>
    <property type="match status" value="1"/>
</dbReference>
<dbReference type="GO" id="GO:0030686">
    <property type="term" value="C:90S preribosome"/>
    <property type="evidence" value="ECO:0007669"/>
    <property type="project" value="TreeGrafter"/>
</dbReference>
<dbReference type="OrthoDB" id="10252032at2759"/>
<feature type="region of interest" description="Disordered" evidence="5">
    <location>
        <begin position="1"/>
        <end position="49"/>
    </location>
</feature>
<proteinExistence type="inferred from homology"/>
<dbReference type="PANTHER" id="PTHR14490">
    <property type="entry name" value="ZINC FINGER, ZZ TYPE"/>
    <property type="match status" value="1"/>
</dbReference>
<comment type="similarity">
    <text evidence="1">Belongs to the KRI1 family.</text>
</comment>
<dbReference type="Gene3D" id="3.30.60.90">
    <property type="match status" value="1"/>
</dbReference>
<gene>
    <name evidence="7" type="ORF">MACJ_002998</name>
</gene>
<protein>
    <recommendedName>
        <fullName evidence="6">Kri1-like C-terminal domain-containing protein</fullName>
    </recommendedName>
</protein>
<dbReference type="Pfam" id="PF12936">
    <property type="entry name" value="Kri1_C"/>
    <property type="match status" value="1"/>
</dbReference>
<keyword evidence="3" id="KW-0863">Zinc-finger</keyword>
<dbReference type="GO" id="GO:0005730">
    <property type="term" value="C:nucleolus"/>
    <property type="evidence" value="ECO:0007669"/>
    <property type="project" value="TreeGrafter"/>
</dbReference>
<dbReference type="SUPFAM" id="SSF57850">
    <property type="entry name" value="RING/U-box"/>
    <property type="match status" value="1"/>
</dbReference>
<reference evidence="7" key="1">
    <citation type="submission" date="2022-07" db="EMBL/GenBank/DDBJ databases">
        <title>Evaluation of T. orientalis genome assembly methods using nanopore sequencing and analysis of variation between genomes.</title>
        <authorList>
            <person name="Yam J."/>
            <person name="Micallef M.L."/>
            <person name="Liu M."/>
            <person name="Djordjevic S.P."/>
            <person name="Bogema D.R."/>
            <person name="Jenkins C."/>
        </authorList>
    </citation>
    <scope>NUCLEOTIDE SEQUENCE</scope>
    <source>
        <strain evidence="7">Fish Creek</strain>
    </source>
</reference>
<dbReference type="InterPro" id="IPR043145">
    <property type="entry name" value="Znf_ZZ_sf"/>
</dbReference>
<evidence type="ECO:0000256" key="3">
    <source>
        <dbReference type="ARBA" id="ARBA00022771"/>
    </source>
</evidence>
<dbReference type="EMBL" id="CP056067">
    <property type="protein sequence ID" value="UKJ89744.2"/>
    <property type="molecule type" value="Genomic_DNA"/>
</dbReference>
<organism evidence="7 8">
    <name type="scientific">Theileria orientalis</name>
    <dbReference type="NCBI Taxonomy" id="68886"/>
    <lineage>
        <taxon>Eukaryota</taxon>
        <taxon>Sar</taxon>
        <taxon>Alveolata</taxon>
        <taxon>Apicomplexa</taxon>
        <taxon>Aconoidasida</taxon>
        <taxon>Piroplasmida</taxon>
        <taxon>Theileriidae</taxon>
        <taxon>Theileria</taxon>
    </lineage>
</organism>
<keyword evidence="2" id="KW-0479">Metal-binding</keyword>
<evidence type="ECO:0000313" key="8">
    <source>
        <dbReference type="Proteomes" id="UP000244803"/>
    </source>
</evidence>
<dbReference type="InterPro" id="IPR024626">
    <property type="entry name" value="Kri1-like_C"/>
</dbReference>